<dbReference type="AlphaFoldDB" id="A0A4P6M335"/>
<dbReference type="Pfam" id="PF00072">
    <property type="entry name" value="Response_reg"/>
    <property type="match status" value="1"/>
</dbReference>
<protein>
    <recommendedName>
        <fullName evidence="2">Stage 0 sporulation protein A homolog</fullName>
    </recommendedName>
</protein>
<dbReference type="RefSeq" id="WP_130181426.1">
    <property type="nucleotide sequence ID" value="NZ_CP035945.1"/>
</dbReference>
<dbReference type="GO" id="GO:0005737">
    <property type="term" value="C:cytoplasm"/>
    <property type="evidence" value="ECO:0007669"/>
    <property type="project" value="UniProtKB-SubCell"/>
</dbReference>
<evidence type="ECO:0000256" key="5">
    <source>
        <dbReference type="ARBA" id="ARBA00023012"/>
    </source>
</evidence>
<dbReference type="InterPro" id="IPR009057">
    <property type="entry name" value="Homeodomain-like_sf"/>
</dbReference>
<dbReference type="Gene3D" id="3.40.50.2300">
    <property type="match status" value="1"/>
</dbReference>
<dbReference type="Gene3D" id="1.10.10.60">
    <property type="entry name" value="Homeodomain-like"/>
    <property type="match status" value="2"/>
</dbReference>
<evidence type="ECO:0000259" key="11">
    <source>
        <dbReference type="PROSITE" id="PS01124"/>
    </source>
</evidence>
<dbReference type="SMART" id="SM00448">
    <property type="entry name" value="REC"/>
    <property type="match status" value="1"/>
</dbReference>
<keyword evidence="3" id="KW-0963">Cytoplasm</keyword>
<dbReference type="GO" id="GO:0043565">
    <property type="term" value="F:sequence-specific DNA binding"/>
    <property type="evidence" value="ECO:0007669"/>
    <property type="project" value="InterPro"/>
</dbReference>
<dbReference type="PROSITE" id="PS50110">
    <property type="entry name" value="RESPONSE_REGULATORY"/>
    <property type="match status" value="1"/>
</dbReference>
<keyword evidence="5" id="KW-0902">Two-component regulatory system</keyword>
<keyword evidence="6" id="KW-0805">Transcription regulation</keyword>
<dbReference type="InterPro" id="IPR001789">
    <property type="entry name" value="Sig_transdc_resp-reg_receiver"/>
</dbReference>
<keyword evidence="8" id="KW-0804">Transcription</keyword>
<dbReference type="Pfam" id="PF12833">
    <property type="entry name" value="HTH_18"/>
    <property type="match status" value="1"/>
</dbReference>
<feature type="domain" description="HTH araC/xylS-type" evidence="11">
    <location>
        <begin position="410"/>
        <end position="508"/>
    </location>
</feature>
<organism evidence="13 14">
    <name type="scientific">Blautia producta</name>
    <dbReference type="NCBI Taxonomy" id="33035"/>
    <lineage>
        <taxon>Bacteria</taxon>
        <taxon>Bacillati</taxon>
        <taxon>Bacillota</taxon>
        <taxon>Clostridia</taxon>
        <taxon>Lachnospirales</taxon>
        <taxon>Lachnospiraceae</taxon>
        <taxon>Blautia</taxon>
    </lineage>
</organism>
<dbReference type="PROSITE" id="PS01124">
    <property type="entry name" value="HTH_ARAC_FAMILY_2"/>
    <property type="match status" value="1"/>
</dbReference>
<dbReference type="InterPro" id="IPR018060">
    <property type="entry name" value="HTH_AraC"/>
</dbReference>
<evidence type="ECO:0000256" key="8">
    <source>
        <dbReference type="ARBA" id="ARBA00023163"/>
    </source>
</evidence>
<dbReference type="KEGG" id="bpro:PMF13cell1_03330"/>
<dbReference type="InterPro" id="IPR020449">
    <property type="entry name" value="Tscrpt_reg_AraC-type_HTH"/>
</dbReference>
<evidence type="ECO:0000256" key="3">
    <source>
        <dbReference type="ARBA" id="ARBA00022490"/>
    </source>
</evidence>
<evidence type="ECO:0000256" key="6">
    <source>
        <dbReference type="ARBA" id="ARBA00023015"/>
    </source>
</evidence>
<accession>A0A4P6M335</accession>
<gene>
    <name evidence="13" type="ORF">PMF13cell1_03330</name>
</gene>
<feature type="domain" description="Response regulatory" evidence="12">
    <location>
        <begin position="2"/>
        <end position="119"/>
    </location>
</feature>
<evidence type="ECO:0000256" key="10">
    <source>
        <dbReference type="PROSITE-ProRule" id="PRU00169"/>
    </source>
</evidence>
<keyword evidence="7" id="KW-0238">DNA-binding</keyword>
<feature type="modified residue" description="4-aspartylphosphate" evidence="10">
    <location>
        <position position="54"/>
    </location>
</feature>
<comment type="subcellular location">
    <subcellularLocation>
        <location evidence="1">Cytoplasm</location>
    </subcellularLocation>
</comment>
<evidence type="ECO:0000259" key="12">
    <source>
        <dbReference type="PROSITE" id="PS50110"/>
    </source>
</evidence>
<dbReference type="PROSITE" id="PS00041">
    <property type="entry name" value="HTH_ARAC_FAMILY_1"/>
    <property type="match status" value="1"/>
</dbReference>
<evidence type="ECO:0000256" key="2">
    <source>
        <dbReference type="ARBA" id="ARBA00018672"/>
    </source>
</evidence>
<dbReference type="InterPro" id="IPR018062">
    <property type="entry name" value="HTH_AraC-typ_CS"/>
</dbReference>
<sequence>MKIVVVEDEIRIREGISRLLGKLKQGYEMEGEAENGQEGLELIRRVKPDVVITDIKMPKMDGLEMLKTMYREGIQAKAIVLSAYSEFEYARKAMSMGVTEYLLKPVTFGDFSQALMHVQQQIGKESLQPEGMGSLEQVFQGILSGTLKPDDSIKDYMSRKYGISDTEPMIQICIYLGSMYEEKAEQVCKKLDAMMKQREDFSYCILHAVYEKSLLAVVYQYKDYHELERWLQYQILQNKKSIGVSVSIGWILSENYTQLKKGFDTLFPYMDWNISLGDDVIISYPKITCVQNVPCTYPVELETELKVALCSDDMKKVESCMKRFHRLFQNGALYNPKEIKESYVRFLWAVINIAKEVGILDYQALNQQETLEIIMNSKKQLELQKVSENLLDKIKPSHKTESGDVNLTVKRAKSMIHEFYQRGITLDEIALKLDITPEYLSSQFHRETGQTFSSYIREYRMSKAKELLIGTQMKLYEIAEKVGYSDAKYFSRMFREYTGQLPAEYRKTHK</sequence>
<evidence type="ECO:0000256" key="9">
    <source>
        <dbReference type="ARBA" id="ARBA00024867"/>
    </source>
</evidence>
<proteinExistence type="predicted"/>
<dbReference type="PANTHER" id="PTHR42713:SF3">
    <property type="entry name" value="TRANSCRIPTIONAL REGULATORY PROTEIN HPTR"/>
    <property type="match status" value="1"/>
</dbReference>
<dbReference type="CDD" id="cd17536">
    <property type="entry name" value="REC_YesN-like"/>
    <property type="match status" value="1"/>
</dbReference>
<reference evidence="13 14" key="1">
    <citation type="submission" date="2019-01" db="EMBL/GenBank/DDBJ databases">
        <title>PMF-metabolizing Aryl O-demethylase.</title>
        <authorList>
            <person name="Kim M."/>
        </authorList>
    </citation>
    <scope>NUCLEOTIDE SEQUENCE [LARGE SCALE GENOMIC DNA]</scope>
    <source>
        <strain evidence="13 14">PMF1</strain>
    </source>
</reference>
<dbReference type="SUPFAM" id="SSF46689">
    <property type="entry name" value="Homeodomain-like"/>
    <property type="match status" value="2"/>
</dbReference>
<dbReference type="InterPro" id="IPR011006">
    <property type="entry name" value="CheY-like_superfamily"/>
</dbReference>
<dbReference type="SMART" id="SM00342">
    <property type="entry name" value="HTH_ARAC"/>
    <property type="match status" value="1"/>
</dbReference>
<dbReference type="SUPFAM" id="SSF52172">
    <property type="entry name" value="CheY-like"/>
    <property type="match status" value="1"/>
</dbReference>
<name>A0A4P6M335_9FIRM</name>
<comment type="function">
    <text evidence="9">May play the central regulatory role in sporulation. It may be an element of the effector pathway responsible for the activation of sporulation genes in response to nutritional stress. Spo0A may act in concert with spo0H (a sigma factor) to control the expression of some genes that are critical to the sporulation process.</text>
</comment>
<dbReference type="Proteomes" id="UP000289794">
    <property type="component" value="Chromosome"/>
</dbReference>
<dbReference type="PRINTS" id="PR00032">
    <property type="entry name" value="HTHARAC"/>
</dbReference>
<evidence type="ECO:0000256" key="4">
    <source>
        <dbReference type="ARBA" id="ARBA00022553"/>
    </source>
</evidence>
<evidence type="ECO:0000256" key="7">
    <source>
        <dbReference type="ARBA" id="ARBA00023125"/>
    </source>
</evidence>
<dbReference type="InterPro" id="IPR051552">
    <property type="entry name" value="HptR"/>
</dbReference>
<keyword evidence="4 10" id="KW-0597">Phosphoprotein</keyword>
<evidence type="ECO:0000256" key="1">
    <source>
        <dbReference type="ARBA" id="ARBA00004496"/>
    </source>
</evidence>
<dbReference type="GO" id="GO:0000160">
    <property type="term" value="P:phosphorelay signal transduction system"/>
    <property type="evidence" value="ECO:0007669"/>
    <property type="project" value="UniProtKB-KW"/>
</dbReference>
<dbReference type="GO" id="GO:0003700">
    <property type="term" value="F:DNA-binding transcription factor activity"/>
    <property type="evidence" value="ECO:0007669"/>
    <property type="project" value="InterPro"/>
</dbReference>
<evidence type="ECO:0000313" key="13">
    <source>
        <dbReference type="EMBL" id="QBE97767.1"/>
    </source>
</evidence>
<dbReference type="PANTHER" id="PTHR42713">
    <property type="entry name" value="HISTIDINE KINASE-RELATED"/>
    <property type="match status" value="1"/>
</dbReference>
<evidence type="ECO:0000313" key="14">
    <source>
        <dbReference type="Proteomes" id="UP000289794"/>
    </source>
</evidence>
<dbReference type="EMBL" id="CP035945">
    <property type="protein sequence ID" value="QBE97767.1"/>
    <property type="molecule type" value="Genomic_DNA"/>
</dbReference>